<dbReference type="InterPro" id="IPR017221">
    <property type="entry name" value="DUF34/NIF3_bac"/>
</dbReference>
<gene>
    <name evidence="6" type="ORF">F8153_01410</name>
</gene>
<dbReference type="InterPro" id="IPR015867">
    <property type="entry name" value="N-reg_PII/ATP_PRibTrfase_C"/>
</dbReference>
<feature type="binding site" evidence="5">
    <location>
        <position position="335"/>
    </location>
    <ligand>
        <name>a divalent metal cation</name>
        <dbReference type="ChEBI" id="CHEBI:60240"/>
        <label>1</label>
    </ligand>
</feature>
<dbReference type="Gene3D" id="3.30.70.120">
    <property type="match status" value="1"/>
</dbReference>
<reference evidence="6 7" key="1">
    <citation type="submission" date="2019-10" db="EMBL/GenBank/DDBJ databases">
        <title>Alkaliphilus serpentinus sp. nov. and Alkaliphilus pronyensis sp. nov., two novel anaerobic alkaliphilic species isolated from the serpentinized-hosted hydrothermal field of the Prony Bay (New Caledonia).</title>
        <authorList>
            <person name="Postec A."/>
        </authorList>
    </citation>
    <scope>NUCLEOTIDE SEQUENCE [LARGE SCALE GENOMIC DNA]</scope>
    <source>
        <strain evidence="6 7">LacT</strain>
    </source>
</reference>
<feature type="binding site" evidence="5">
    <location>
        <position position="67"/>
    </location>
    <ligand>
        <name>a divalent metal cation</name>
        <dbReference type="ChEBI" id="CHEBI:60240"/>
        <label>1</label>
    </ligand>
</feature>
<feature type="binding site" evidence="5">
    <location>
        <position position="331"/>
    </location>
    <ligand>
        <name>a divalent metal cation</name>
        <dbReference type="ChEBI" id="CHEBI:60240"/>
        <label>1</label>
    </ligand>
</feature>
<dbReference type="Proteomes" id="UP000465601">
    <property type="component" value="Unassembled WGS sequence"/>
</dbReference>
<dbReference type="InterPro" id="IPR036069">
    <property type="entry name" value="DUF34/NIF3_sf"/>
</dbReference>
<dbReference type="FunFam" id="3.30.70.120:FF:000006">
    <property type="entry name" value="GTP cyclohydrolase 1 type 2 homolog"/>
    <property type="match status" value="1"/>
</dbReference>
<dbReference type="PANTHER" id="PTHR13799">
    <property type="entry name" value="NGG1 INTERACTING FACTOR 3"/>
    <property type="match status" value="1"/>
</dbReference>
<dbReference type="InterPro" id="IPR002678">
    <property type="entry name" value="DUF34/NIF3"/>
</dbReference>
<dbReference type="FunFam" id="3.40.1390.30:FF:000001">
    <property type="entry name" value="GTP cyclohydrolase 1 type 2"/>
    <property type="match status" value="1"/>
</dbReference>
<evidence type="ECO:0000256" key="5">
    <source>
        <dbReference type="PIRSR" id="PIRSR602678-1"/>
    </source>
</evidence>
<name>A0A833MBG8_9FIRM</name>
<evidence type="ECO:0000256" key="3">
    <source>
        <dbReference type="ARBA" id="ARBA00022723"/>
    </source>
</evidence>
<sequence>MSTRVKEIVDLMETFAPSKESMSWDNVGLQVGSLNHRLKKVLVCLDVNEAVIDEAIEVGANMIIAHHPLIFKAMAKISEEDVKGKIISKAIKNNISIYVSHTNIDIVDGGLNDYIVYKLGLSNTTILDIEDVEKLYKLAVFVPTSYTEVLAEAMAAAGGGHIGNYSHCSFRTSGIGTFKPLEGSQPFIGNKGQLERVEEVKLEAIVREKDLTVVLNEILRSHPYEEVAYDIYPLHNEGRLNGAGRIATLENSMLLSLFVEGIKASLNLDKVKVAGDVNSNIVKVAVVNGSGGDYIKAAIKAKCDCLITGDIKFHDAQMALDHGLNIIDIGHYESEIPFIEMVTEYLQNTLVHKKIQVVVIPSQVYSNPFQIL</sequence>
<dbReference type="RefSeq" id="WP_151864558.1">
    <property type="nucleotide sequence ID" value="NZ_WBZB01000004.1"/>
</dbReference>
<feature type="binding site" evidence="5">
    <location>
        <position position="66"/>
    </location>
    <ligand>
        <name>a divalent metal cation</name>
        <dbReference type="ChEBI" id="CHEBI:60240"/>
        <label>1</label>
    </ligand>
</feature>
<keyword evidence="3 4" id="KW-0479">Metal-binding</keyword>
<comment type="similarity">
    <text evidence="1 4">Belongs to the GTP cyclohydrolase I type 2/NIF3 family.</text>
</comment>
<keyword evidence="7" id="KW-1185">Reference proteome</keyword>
<evidence type="ECO:0000256" key="2">
    <source>
        <dbReference type="ARBA" id="ARBA00022112"/>
    </source>
</evidence>
<protein>
    <recommendedName>
        <fullName evidence="2 4">GTP cyclohydrolase 1 type 2 homolog</fullName>
    </recommendedName>
</protein>
<dbReference type="NCBIfam" id="TIGR00486">
    <property type="entry name" value="YbgI_SA1388"/>
    <property type="match status" value="1"/>
</dbReference>
<dbReference type="OrthoDB" id="9792792at2"/>
<dbReference type="SUPFAM" id="SSF102705">
    <property type="entry name" value="NIF3 (NGG1p interacting factor 3)-like"/>
    <property type="match status" value="1"/>
</dbReference>
<accession>A0A833MBG8</accession>
<dbReference type="Pfam" id="PF01784">
    <property type="entry name" value="DUF34_NIF3"/>
    <property type="match status" value="1"/>
</dbReference>
<dbReference type="GO" id="GO:0046872">
    <property type="term" value="F:metal ion binding"/>
    <property type="evidence" value="ECO:0007669"/>
    <property type="project" value="UniProtKB-UniRule"/>
</dbReference>
<feature type="binding site" evidence="5">
    <location>
        <position position="105"/>
    </location>
    <ligand>
        <name>a divalent metal cation</name>
        <dbReference type="ChEBI" id="CHEBI:60240"/>
        <label>1</label>
    </ligand>
</feature>
<organism evidence="6 7">
    <name type="scientific">Alkaliphilus serpentinus</name>
    <dbReference type="NCBI Taxonomy" id="1482731"/>
    <lineage>
        <taxon>Bacteria</taxon>
        <taxon>Bacillati</taxon>
        <taxon>Bacillota</taxon>
        <taxon>Clostridia</taxon>
        <taxon>Peptostreptococcales</taxon>
        <taxon>Natronincolaceae</taxon>
        <taxon>Alkaliphilus</taxon>
    </lineage>
</organism>
<dbReference type="GO" id="GO:0005737">
    <property type="term" value="C:cytoplasm"/>
    <property type="evidence" value="ECO:0007669"/>
    <property type="project" value="TreeGrafter"/>
</dbReference>
<evidence type="ECO:0000256" key="4">
    <source>
        <dbReference type="PIRNR" id="PIRNR037489"/>
    </source>
</evidence>
<comment type="caution">
    <text evidence="6">The sequence shown here is derived from an EMBL/GenBank/DDBJ whole genome shotgun (WGS) entry which is preliminary data.</text>
</comment>
<dbReference type="PIRSF" id="PIRSF037489">
    <property type="entry name" value="UCP037489_NIF3_YqfO"/>
    <property type="match status" value="1"/>
</dbReference>
<evidence type="ECO:0000313" key="7">
    <source>
        <dbReference type="Proteomes" id="UP000465601"/>
    </source>
</evidence>
<evidence type="ECO:0000256" key="1">
    <source>
        <dbReference type="ARBA" id="ARBA00006964"/>
    </source>
</evidence>
<dbReference type="EMBL" id="WBZB01000004">
    <property type="protein sequence ID" value="KAB3533232.1"/>
    <property type="molecule type" value="Genomic_DNA"/>
</dbReference>
<dbReference type="PANTHER" id="PTHR13799:SF14">
    <property type="entry name" value="GTP CYCLOHYDROLASE 1 TYPE 2 HOMOLOG"/>
    <property type="match status" value="1"/>
</dbReference>
<proteinExistence type="inferred from homology"/>
<dbReference type="AlphaFoldDB" id="A0A833MBG8"/>
<evidence type="ECO:0000313" key="6">
    <source>
        <dbReference type="EMBL" id="KAB3533232.1"/>
    </source>
</evidence>
<dbReference type="Gene3D" id="3.40.1390.30">
    <property type="entry name" value="NIF3 (NGG1p interacting factor 3)-like"/>
    <property type="match status" value="2"/>
</dbReference>